<dbReference type="STRING" id="914234.M2QZK4"/>
<dbReference type="PANTHER" id="PTHR14742">
    <property type="entry name" value="RIBONUCLEASE P SUBUNIT P21"/>
    <property type="match status" value="1"/>
</dbReference>
<dbReference type="HOGENOM" id="CLU_079140_0_0_1"/>
<gene>
    <name evidence="6" type="ORF">CERSUDRAFT_123546</name>
</gene>
<feature type="region of interest" description="Disordered" evidence="5">
    <location>
        <begin position="196"/>
        <end position="230"/>
    </location>
</feature>
<accession>M2QZK4</accession>
<evidence type="ECO:0000256" key="3">
    <source>
        <dbReference type="ARBA" id="ARBA00022833"/>
    </source>
</evidence>
<dbReference type="Gene3D" id="6.20.50.20">
    <property type="match status" value="1"/>
</dbReference>
<evidence type="ECO:0008006" key="8">
    <source>
        <dbReference type="Google" id="ProtNLM"/>
    </source>
</evidence>
<dbReference type="PANTHER" id="PTHR14742:SF0">
    <property type="entry name" value="RIBONUCLEASE P PROTEIN SUBUNIT P21"/>
    <property type="match status" value="1"/>
</dbReference>
<comment type="similarity">
    <text evidence="4">Belongs to the eukaryotic/archaeal RNase P protein component 4 family.</text>
</comment>
<sequence length="259" mass="28599">MGKKNKDQVPAVNLNSVTNRDILQRMNFLYQASAYLNSISPSREPQPSQSQDTSTYTPGSVPSSQVGQPAGKRKQPKKLRIRHPTTTHELARSYVDSMRSIGQKTTVKMDPAVKRTLCRKCDVVLIPGVSATVRVKSSSSHGHAMSYTCMTCKTIRRIPAPPTLHLEVTEPVHTEPPHATQEEVVHALDMLMDTTADGTATGSSAPNTRDSLQRTISSHKRKKPRAPHIPPLFERKVGHAVFRGNEQLEEGMAGWAYNT</sequence>
<evidence type="ECO:0000256" key="4">
    <source>
        <dbReference type="ARBA" id="ARBA00038402"/>
    </source>
</evidence>
<dbReference type="OrthoDB" id="128536at2759"/>
<dbReference type="Proteomes" id="UP000016930">
    <property type="component" value="Unassembled WGS sequence"/>
</dbReference>
<feature type="compositionally biased region" description="Basic residues" evidence="5">
    <location>
        <begin position="217"/>
        <end position="226"/>
    </location>
</feature>
<feature type="compositionally biased region" description="Low complexity" evidence="5">
    <location>
        <begin position="196"/>
        <end position="205"/>
    </location>
</feature>
<evidence type="ECO:0000313" key="7">
    <source>
        <dbReference type="Proteomes" id="UP000016930"/>
    </source>
</evidence>
<organism evidence="6 7">
    <name type="scientific">Ceriporiopsis subvermispora (strain B)</name>
    <name type="common">White-rot fungus</name>
    <name type="synonym">Gelatoporia subvermispora</name>
    <dbReference type="NCBI Taxonomy" id="914234"/>
    <lineage>
        <taxon>Eukaryota</taxon>
        <taxon>Fungi</taxon>
        <taxon>Dikarya</taxon>
        <taxon>Basidiomycota</taxon>
        <taxon>Agaricomycotina</taxon>
        <taxon>Agaricomycetes</taxon>
        <taxon>Polyporales</taxon>
        <taxon>Gelatoporiaceae</taxon>
        <taxon>Gelatoporia</taxon>
    </lineage>
</organism>
<keyword evidence="3" id="KW-0862">Zinc</keyword>
<feature type="region of interest" description="Disordered" evidence="5">
    <location>
        <begin position="39"/>
        <end position="87"/>
    </location>
</feature>
<feature type="compositionally biased region" description="Basic residues" evidence="5">
    <location>
        <begin position="71"/>
        <end position="85"/>
    </location>
</feature>
<evidence type="ECO:0000256" key="2">
    <source>
        <dbReference type="ARBA" id="ARBA00022723"/>
    </source>
</evidence>
<dbReference type="Pfam" id="PF04032">
    <property type="entry name" value="Rpr2"/>
    <property type="match status" value="1"/>
</dbReference>
<keyword evidence="2" id="KW-0479">Metal-binding</keyword>
<dbReference type="GO" id="GO:0008033">
    <property type="term" value="P:tRNA processing"/>
    <property type="evidence" value="ECO:0007669"/>
    <property type="project" value="UniProtKB-KW"/>
</dbReference>
<protein>
    <recommendedName>
        <fullName evidence="8">Rpr2-domain-containing protein</fullName>
    </recommendedName>
</protein>
<name>M2QZK4_CERS8</name>
<keyword evidence="1" id="KW-0819">tRNA processing</keyword>
<evidence type="ECO:0000313" key="6">
    <source>
        <dbReference type="EMBL" id="EMD37650.1"/>
    </source>
</evidence>
<keyword evidence="7" id="KW-1185">Reference proteome</keyword>
<dbReference type="GO" id="GO:0005655">
    <property type="term" value="C:nucleolar ribonuclease P complex"/>
    <property type="evidence" value="ECO:0007669"/>
    <property type="project" value="TreeGrafter"/>
</dbReference>
<dbReference type="GO" id="GO:0046872">
    <property type="term" value="F:metal ion binding"/>
    <property type="evidence" value="ECO:0007669"/>
    <property type="project" value="UniProtKB-KW"/>
</dbReference>
<evidence type="ECO:0000256" key="5">
    <source>
        <dbReference type="SAM" id="MobiDB-lite"/>
    </source>
</evidence>
<reference evidence="6 7" key="1">
    <citation type="journal article" date="2012" name="Proc. Natl. Acad. Sci. U.S.A.">
        <title>Comparative genomics of Ceriporiopsis subvermispora and Phanerochaete chrysosporium provide insight into selective ligninolysis.</title>
        <authorList>
            <person name="Fernandez-Fueyo E."/>
            <person name="Ruiz-Duenas F.J."/>
            <person name="Ferreira P."/>
            <person name="Floudas D."/>
            <person name="Hibbett D.S."/>
            <person name="Canessa P."/>
            <person name="Larrondo L.F."/>
            <person name="James T.Y."/>
            <person name="Seelenfreund D."/>
            <person name="Lobos S."/>
            <person name="Polanco R."/>
            <person name="Tello M."/>
            <person name="Honda Y."/>
            <person name="Watanabe T."/>
            <person name="Watanabe T."/>
            <person name="Ryu J.S."/>
            <person name="Kubicek C.P."/>
            <person name="Schmoll M."/>
            <person name="Gaskell J."/>
            <person name="Hammel K.E."/>
            <person name="St John F.J."/>
            <person name="Vanden Wymelenberg A."/>
            <person name="Sabat G."/>
            <person name="Splinter BonDurant S."/>
            <person name="Syed K."/>
            <person name="Yadav J.S."/>
            <person name="Doddapaneni H."/>
            <person name="Subramanian V."/>
            <person name="Lavin J.L."/>
            <person name="Oguiza J.A."/>
            <person name="Perez G."/>
            <person name="Pisabarro A.G."/>
            <person name="Ramirez L."/>
            <person name="Santoyo F."/>
            <person name="Master E."/>
            <person name="Coutinho P.M."/>
            <person name="Henrissat B."/>
            <person name="Lombard V."/>
            <person name="Magnuson J.K."/>
            <person name="Kuees U."/>
            <person name="Hori C."/>
            <person name="Igarashi K."/>
            <person name="Samejima M."/>
            <person name="Held B.W."/>
            <person name="Barry K.W."/>
            <person name="LaButti K.M."/>
            <person name="Lapidus A."/>
            <person name="Lindquist E.A."/>
            <person name="Lucas S.M."/>
            <person name="Riley R."/>
            <person name="Salamov A.A."/>
            <person name="Hoffmeister D."/>
            <person name="Schwenk D."/>
            <person name="Hadar Y."/>
            <person name="Yarden O."/>
            <person name="de Vries R.P."/>
            <person name="Wiebenga A."/>
            <person name="Stenlid J."/>
            <person name="Eastwood D."/>
            <person name="Grigoriev I.V."/>
            <person name="Berka R.M."/>
            <person name="Blanchette R.A."/>
            <person name="Kersten P."/>
            <person name="Martinez A.T."/>
            <person name="Vicuna R."/>
            <person name="Cullen D."/>
        </authorList>
    </citation>
    <scope>NUCLEOTIDE SEQUENCE [LARGE SCALE GENOMIC DNA]</scope>
    <source>
        <strain evidence="6 7">B</strain>
    </source>
</reference>
<evidence type="ECO:0000256" key="1">
    <source>
        <dbReference type="ARBA" id="ARBA00022694"/>
    </source>
</evidence>
<dbReference type="InterPro" id="IPR007175">
    <property type="entry name" value="Rpr2/Snm1/Rpp21"/>
</dbReference>
<feature type="compositionally biased region" description="Low complexity" evidence="5">
    <location>
        <begin position="39"/>
        <end position="51"/>
    </location>
</feature>
<dbReference type="AlphaFoldDB" id="M2QZK4"/>
<feature type="compositionally biased region" description="Polar residues" evidence="5">
    <location>
        <begin position="52"/>
        <end position="67"/>
    </location>
</feature>
<proteinExistence type="inferred from homology"/>
<dbReference type="EMBL" id="KB445796">
    <property type="protein sequence ID" value="EMD37650.1"/>
    <property type="molecule type" value="Genomic_DNA"/>
</dbReference>
<feature type="compositionally biased region" description="Polar residues" evidence="5">
    <location>
        <begin position="206"/>
        <end position="216"/>
    </location>
</feature>